<dbReference type="Proteomes" id="UP000028524">
    <property type="component" value="Unassembled WGS sequence"/>
</dbReference>
<dbReference type="EMBL" id="KL660462">
    <property type="protein sequence ID" value="KFA66286.1"/>
    <property type="molecule type" value="Genomic_DNA"/>
</dbReference>
<proteinExistence type="predicted"/>
<keyword evidence="3" id="KW-1185">Reference proteome</keyword>
<reference evidence="2 3" key="1">
    <citation type="journal article" date="2014" name="BMC Genomics">
        <title>Comparative genome sequencing reveals chemotype-specific gene clusters in the toxigenic black mold Stachybotrys.</title>
        <authorList>
            <person name="Semeiks J."/>
            <person name="Borek D."/>
            <person name="Otwinowski Z."/>
            <person name="Grishin N.V."/>
        </authorList>
    </citation>
    <scope>NUCLEOTIDE SEQUENCE [LARGE SCALE GENOMIC DNA]</scope>
    <source>
        <strain evidence="2 3">IBT 40285</strain>
    </source>
</reference>
<gene>
    <name evidence="2" type="ORF">S40285_01881</name>
</gene>
<evidence type="ECO:0000313" key="3">
    <source>
        <dbReference type="Proteomes" id="UP000028524"/>
    </source>
</evidence>
<sequence length="586" mass="63343">MANTFDRLERLFTSRRKPLPVVSEATAASSDPQPLLEQTFPAPSFIRPTGARMTARDEVSNRQLSVRYSSAGSLFPQRMASISSHQQSTALPAVDLKPLPTRLPSLIACGQDSFISSLTEIINASTPNSDLSIPILSTSNSNTSRNILEHPPTPTTPTTSSLEHAAPLHRLETPPSSAADDQVSYPQTLKENPALALAPNAPPTPEPSPELRPVPDARIRNSEYVDMLTTSNNEEVLGKAHCKLESIDTYTSAVQDAVAPTPLAPLIEAQVAAAQSSDNHTEEPHSSQARQFVPHQLFQDRLDNQWSPNTSPHTSLTGSTLYEPDFNDFLNLSDDDIAEDTFGMDLRDDESLPSIDLSISSLEPPVTSLMTLSPPRASRPATAAAFEAARIASRYDFDLIYVVSLWPDVASIMATPSELHSLGGSSSDRPLVGRLLAAHGLHHVPSPLQISSAVHSKILCTEGWTEYRNRMCEAEDLARGYACAFYKGSYARSRPGASDGSLSSLCTSEHIERGIVFAAYRKPRSGPNVLGPALSAQALGDLHGDAEALVEMLMDFHVASRIRHAERSKPLSEQIGPIPSGRSESI</sequence>
<feature type="region of interest" description="Disordered" evidence="1">
    <location>
        <begin position="141"/>
        <end position="162"/>
    </location>
</feature>
<dbReference type="AlphaFoldDB" id="A0A084QQQ1"/>
<protein>
    <submittedName>
        <fullName evidence="2">Uncharacterized protein</fullName>
    </submittedName>
</protein>
<evidence type="ECO:0000256" key="1">
    <source>
        <dbReference type="SAM" id="MobiDB-lite"/>
    </source>
</evidence>
<accession>A0A084QQQ1</accession>
<organism evidence="2 3">
    <name type="scientific">Stachybotrys chlorohalonatus (strain IBT 40285)</name>
    <dbReference type="NCBI Taxonomy" id="1283841"/>
    <lineage>
        <taxon>Eukaryota</taxon>
        <taxon>Fungi</taxon>
        <taxon>Dikarya</taxon>
        <taxon>Ascomycota</taxon>
        <taxon>Pezizomycotina</taxon>
        <taxon>Sordariomycetes</taxon>
        <taxon>Hypocreomycetidae</taxon>
        <taxon>Hypocreales</taxon>
        <taxon>Stachybotryaceae</taxon>
        <taxon>Stachybotrys</taxon>
    </lineage>
</organism>
<name>A0A084QQQ1_STAC4</name>
<dbReference type="HOGENOM" id="CLU_021363_0_0_1"/>
<feature type="compositionally biased region" description="Pro residues" evidence="1">
    <location>
        <begin position="200"/>
        <end position="212"/>
    </location>
</feature>
<dbReference type="OMA" id="GYACSFY"/>
<feature type="region of interest" description="Disordered" evidence="1">
    <location>
        <begin position="193"/>
        <end position="218"/>
    </location>
</feature>
<dbReference type="OrthoDB" id="5244801at2759"/>
<dbReference type="InParanoid" id="A0A084QQQ1"/>
<evidence type="ECO:0000313" key="2">
    <source>
        <dbReference type="EMBL" id="KFA66286.1"/>
    </source>
</evidence>